<dbReference type="InterPro" id="IPR016186">
    <property type="entry name" value="C-type_lectin-like/link_sf"/>
</dbReference>
<dbReference type="OrthoDB" id="8950604at2759"/>
<proteinExistence type="predicted"/>
<name>A0A6P6NPR1_CARAU</name>
<dbReference type="PANTHER" id="PTHR45784">
    <property type="entry name" value="C-TYPE LECTIN DOMAIN FAMILY 20 MEMBER A-RELATED"/>
    <property type="match status" value="1"/>
</dbReference>
<dbReference type="PANTHER" id="PTHR45784:SF3">
    <property type="entry name" value="C-TYPE LECTIN DOMAIN FAMILY 4 MEMBER K-LIKE-RELATED"/>
    <property type="match status" value="1"/>
</dbReference>
<keyword evidence="3" id="KW-1185">Reference proteome</keyword>
<dbReference type="CDD" id="cd00037">
    <property type="entry name" value="CLECT"/>
    <property type="match status" value="1"/>
</dbReference>
<protein>
    <submittedName>
        <fullName evidence="4">Macrophage mannose receptor 1-like</fullName>
    </submittedName>
</protein>
<dbReference type="AlphaFoldDB" id="A0A6P6NPR1"/>
<dbReference type="InterPro" id="IPR018378">
    <property type="entry name" value="C-type_lectin_CS"/>
</dbReference>
<dbReference type="PROSITE" id="PS50041">
    <property type="entry name" value="C_TYPE_LECTIN_2"/>
    <property type="match status" value="3"/>
</dbReference>
<dbReference type="SUPFAM" id="SSF56436">
    <property type="entry name" value="C-type lectin-like"/>
    <property type="match status" value="3"/>
</dbReference>
<gene>
    <name evidence="4" type="primary">LOC113083322</name>
</gene>
<feature type="domain" description="C-type lectin" evidence="2">
    <location>
        <begin position="96"/>
        <end position="194"/>
    </location>
</feature>
<dbReference type="KEGG" id="caua:113083322"/>
<dbReference type="InterPro" id="IPR016187">
    <property type="entry name" value="CTDL_fold"/>
</dbReference>
<dbReference type="InterPro" id="IPR001304">
    <property type="entry name" value="C-type_lectin-like"/>
</dbReference>
<dbReference type="Proteomes" id="UP000515129">
    <property type="component" value="Unplaced"/>
</dbReference>
<dbReference type="Pfam" id="PF00059">
    <property type="entry name" value="Lectin_C"/>
    <property type="match status" value="3"/>
</dbReference>
<sequence>MQINDALNACRHNYTDLVTIYDDNDNATLAKMIVNGSMYCGWIGANSCTWSNGDPVTFNNITRNFTEESCCGALNTDGTWECFNCSSQMYFMCYKQGSLNYSLIPENKTWFAAQKHCRRNHSDLVSIRNQTENERVKEAVNGSNSIWIGFRYNYSLAWFDGGHSDYEKIHNVTGETNNAGCFTFLSKQLPESWSKSNLNTCGALCYKSFIHVSSKKMSWEEALDYCSSNFSGLLRIESEDDQVETEREIKRKKVLGPVWVGLRQSRLFGFWIWYNGLSVGNWTNWKEGSPPEHQVSQHCGALEKVKGQYKWCDKDCRSEFITLCELK</sequence>
<dbReference type="PROSITE" id="PS00615">
    <property type="entry name" value="C_TYPE_LECTIN_1"/>
    <property type="match status" value="1"/>
</dbReference>
<accession>A0A6P6NPR1</accession>
<feature type="domain" description="C-type lectin" evidence="2">
    <location>
        <begin position="201"/>
        <end position="325"/>
    </location>
</feature>
<evidence type="ECO:0000259" key="2">
    <source>
        <dbReference type="PROSITE" id="PS50041"/>
    </source>
</evidence>
<evidence type="ECO:0000256" key="1">
    <source>
        <dbReference type="ARBA" id="ARBA00023157"/>
    </source>
</evidence>
<reference evidence="4" key="1">
    <citation type="submission" date="2025-08" db="UniProtKB">
        <authorList>
            <consortium name="RefSeq"/>
        </authorList>
    </citation>
    <scope>IDENTIFICATION</scope>
    <source>
        <strain evidence="4">Wakin</strain>
        <tissue evidence="4">Muscle</tissue>
    </source>
</reference>
<evidence type="ECO:0000313" key="3">
    <source>
        <dbReference type="Proteomes" id="UP000515129"/>
    </source>
</evidence>
<dbReference type="Gene3D" id="3.10.100.10">
    <property type="entry name" value="Mannose-Binding Protein A, subunit A"/>
    <property type="match status" value="3"/>
</dbReference>
<organism evidence="3 4">
    <name type="scientific">Carassius auratus</name>
    <name type="common">Goldfish</name>
    <dbReference type="NCBI Taxonomy" id="7957"/>
    <lineage>
        <taxon>Eukaryota</taxon>
        <taxon>Metazoa</taxon>
        <taxon>Chordata</taxon>
        <taxon>Craniata</taxon>
        <taxon>Vertebrata</taxon>
        <taxon>Euteleostomi</taxon>
        <taxon>Actinopterygii</taxon>
        <taxon>Neopterygii</taxon>
        <taxon>Teleostei</taxon>
        <taxon>Ostariophysi</taxon>
        <taxon>Cypriniformes</taxon>
        <taxon>Cyprinidae</taxon>
        <taxon>Cyprininae</taxon>
        <taxon>Carassius</taxon>
    </lineage>
</organism>
<feature type="domain" description="C-type lectin" evidence="2">
    <location>
        <begin position="1"/>
        <end position="94"/>
    </location>
</feature>
<dbReference type="RefSeq" id="XP_026110261.1">
    <property type="nucleotide sequence ID" value="XM_026254476.1"/>
</dbReference>
<keyword evidence="1" id="KW-1015">Disulfide bond</keyword>
<evidence type="ECO:0000313" key="4">
    <source>
        <dbReference type="RefSeq" id="XP_026110261.1"/>
    </source>
</evidence>
<dbReference type="SMART" id="SM00034">
    <property type="entry name" value="CLECT"/>
    <property type="match status" value="2"/>
</dbReference>
<dbReference type="GeneID" id="113083322"/>